<feature type="transmembrane region" description="Helical" evidence="2">
    <location>
        <begin position="544"/>
        <end position="568"/>
    </location>
</feature>
<dbReference type="RefSeq" id="WP_052244495.1">
    <property type="nucleotide sequence ID" value="NZ_JSUQ01000009.1"/>
</dbReference>
<feature type="transmembrane region" description="Helical" evidence="2">
    <location>
        <begin position="580"/>
        <end position="599"/>
    </location>
</feature>
<feature type="transmembrane region" description="Helical" evidence="2">
    <location>
        <begin position="175"/>
        <end position="192"/>
    </location>
</feature>
<keyword evidence="1" id="KW-1003">Cell membrane</keyword>
<dbReference type="AlphaFoldDB" id="A0A0B3RY58"/>
<evidence type="ECO:0000256" key="1">
    <source>
        <dbReference type="RuleBase" id="RU369079"/>
    </source>
</evidence>
<dbReference type="PANTHER" id="PTHR43849">
    <property type="entry name" value="BLL3936 PROTEIN"/>
    <property type="match status" value="1"/>
</dbReference>
<feature type="transmembrane region" description="Helical" evidence="2">
    <location>
        <begin position="419"/>
        <end position="435"/>
    </location>
</feature>
<evidence type="ECO:0000313" key="4">
    <source>
        <dbReference type="EMBL" id="KHQ53007.1"/>
    </source>
</evidence>
<keyword evidence="2" id="KW-0812">Transmembrane</keyword>
<dbReference type="PATRIC" id="fig|1515334.3.peg.2570"/>
<feature type="transmembrane region" description="Helical" evidence="2">
    <location>
        <begin position="629"/>
        <end position="650"/>
    </location>
</feature>
<feature type="transmembrane region" description="Helical" evidence="2">
    <location>
        <begin position="86"/>
        <end position="108"/>
    </location>
</feature>
<sequence length="704" mass="74954">MTSEDTEAPAPDRGGALFDKHLADVVAVAFALVIVLYSASGPISEFVRWFIETTTPAFDEMSRRDQRVFLREHWLGAAYRSFEQSFLLPTGLIIGLPIVMSFAITLLTLHRKPGQRGINWGLTVLAVVAFSSWIIAIFASDAGALPVARPIDFVMFPLATAITLYLTWRLFGGFIVAFCLFWVIYFFAKGWLPEWTGILAGSESTMAQNLRQMVLQFWAQTGGMFGQPIQVVTGNVLIFIVFGAVLMASGAGDLLMKIANRLTGGMIGGAAHASVASSALFGTLSGAAISNVVSTGVMTIPVIRRAGFKPAFAGAVEAAASTGGQIMPPVMGVVAFFVAGQIGLEYRYIVVAAILPAAFFYLGTFLAVYFEARKRGVGALPPEARPKLTRGEWVQCLVFVLPLGTLSYFLFAQPSVPKAGFYGLVVAVVAAAVLFREFRSASRIWHAFVDAGRMAGSIVVIVTAIGLIVGLIQTSGFSGRLSQLLAEAASGPLPLVLIVVAFGAIVLGMGLPPGATYFIIVIALSSGIDTVGIAPLTLHLFVVFFAMMSTVTPPVALAAFAAAPIAGADPIKTGFEAAKIALAGFLIPFVFVYHPAVLYKLQVVFEWFGEDRVDSRAMIDIATVTWFEFFWIIAAFTLAMWLIASALAGYDRTRIAPVERLLRVALGGAVLLPQMILAGPAAVLGLALLFISPRLAGRPGAATT</sequence>
<comment type="caution">
    <text evidence="4">The sequence shown here is derived from an EMBL/GenBank/DDBJ whole genome shotgun (WGS) entry which is preliminary data.</text>
</comment>
<feature type="transmembrane region" description="Helical" evidence="2">
    <location>
        <begin position="455"/>
        <end position="473"/>
    </location>
</feature>
<dbReference type="PANTHER" id="PTHR43849:SF2">
    <property type="entry name" value="BLL3936 PROTEIN"/>
    <property type="match status" value="1"/>
</dbReference>
<dbReference type="Proteomes" id="UP000030960">
    <property type="component" value="Unassembled WGS sequence"/>
</dbReference>
<accession>A0A0B3RY58</accession>
<evidence type="ECO:0000313" key="5">
    <source>
        <dbReference type="Proteomes" id="UP000030960"/>
    </source>
</evidence>
<feature type="transmembrane region" description="Helical" evidence="2">
    <location>
        <begin position="662"/>
        <end position="691"/>
    </location>
</feature>
<keyword evidence="2" id="KW-0472">Membrane</keyword>
<keyword evidence="1" id="KW-0997">Cell inner membrane</keyword>
<keyword evidence="5" id="KW-1185">Reference proteome</keyword>
<protein>
    <submittedName>
        <fullName evidence="4">Putative TRAP transporter</fullName>
    </submittedName>
</protein>
<feature type="transmembrane region" description="Helical" evidence="2">
    <location>
        <begin position="518"/>
        <end position="538"/>
    </location>
</feature>
<feature type="transmembrane region" description="Helical" evidence="2">
    <location>
        <begin position="350"/>
        <end position="372"/>
    </location>
</feature>
<organism evidence="4 5">
    <name type="scientific">Mameliella alba</name>
    <dbReference type="NCBI Taxonomy" id="561184"/>
    <lineage>
        <taxon>Bacteria</taxon>
        <taxon>Pseudomonadati</taxon>
        <taxon>Pseudomonadota</taxon>
        <taxon>Alphaproteobacteria</taxon>
        <taxon>Rhodobacterales</taxon>
        <taxon>Roseobacteraceae</taxon>
        <taxon>Mameliella</taxon>
    </lineage>
</organism>
<dbReference type="Pfam" id="PF06808">
    <property type="entry name" value="DctM"/>
    <property type="match status" value="1"/>
</dbReference>
<feature type="transmembrane region" description="Helical" evidence="2">
    <location>
        <begin position="120"/>
        <end position="139"/>
    </location>
</feature>
<dbReference type="InterPro" id="IPR011853">
    <property type="entry name" value="TRAP_DctM-Dct_fused"/>
</dbReference>
<evidence type="ECO:0000259" key="3">
    <source>
        <dbReference type="Pfam" id="PF06808"/>
    </source>
</evidence>
<reference evidence="4 5" key="1">
    <citation type="submission" date="2014-10" db="EMBL/GenBank/DDBJ databases">
        <title>Genome sequence of Ponticoccus sp. strain UMTAT08 isolated from clonal culture of toxic dinoflagellate Alexandrium tamiyavanichii.</title>
        <authorList>
            <person name="Gan H.Y."/>
            <person name="Muhd D.-D."/>
            <person name="Mohd Noor M.E."/>
            <person name="Yeong Y.S."/>
            <person name="Usup G."/>
        </authorList>
    </citation>
    <scope>NUCLEOTIDE SEQUENCE [LARGE SCALE GENOMIC DNA]</scope>
    <source>
        <strain evidence="4 5">UMTAT08</strain>
    </source>
</reference>
<evidence type="ECO:0000256" key="2">
    <source>
        <dbReference type="SAM" id="Phobius"/>
    </source>
</evidence>
<comment type="function">
    <text evidence="1">Part of the tripartite ATP-independent periplasmic (TRAP) transport system.</text>
</comment>
<gene>
    <name evidence="4" type="ORF">OA50_02552</name>
</gene>
<feature type="transmembrane region" description="Helical" evidence="2">
    <location>
        <begin position="393"/>
        <end position="413"/>
    </location>
</feature>
<feature type="transmembrane region" description="Helical" evidence="2">
    <location>
        <begin position="493"/>
        <end position="511"/>
    </location>
</feature>
<dbReference type="NCBIfam" id="TIGR02123">
    <property type="entry name" value="TRAP_fused"/>
    <property type="match status" value="1"/>
</dbReference>
<keyword evidence="1" id="KW-0813">Transport</keyword>
<dbReference type="GO" id="GO:0022857">
    <property type="term" value="F:transmembrane transporter activity"/>
    <property type="evidence" value="ECO:0007669"/>
    <property type="project" value="UniProtKB-UniRule"/>
</dbReference>
<name>A0A0B3RY58_9RHOB</name>
<feature type="transmembrane region" description="Helical" evidence="2">
    <location>
        <begin position="21"/>
        <end position="39"/>
    </location>
</feature>
<keyword evidence="2" id="KW-1133">Transmembrane helix</keyword>
<proteinExistence type="predicted"/>
<dbReference type="EMBL" id="JSUQ01000009">
    <property type="protein sequence ID" value="KHQ53007.1"/>
    <property type="molecule type" value="Genomic_DNA"/>
</dbReference>
<feature type="transmembrane region" description="Helical" evidence="2">
    <location>
        <begin position="326"/>
        <end position="344"/>
    </location>
</feature>
<feature type="transmembrane region" description="Helical" evidence="2">
    <location>
        <begin position="236"/>
        <end position="256"/>
    </location>
</feature>
<dbReference type="GO" id="GO:0005886">
    <property type="term" value="C:plasma membrane"/>
    <property type="evidence" value="ECO:0007669"/>
    <property type="project" value="UniProtKB-SubCell"/>
</dbReference>
<comment type="subcellular location">
    <subcellularLocation>
        <location evidence="1">Cell inner membrane</location>
        <topology evidence="1">Multi-pass membrane protein</topology>
    </subcellularLocation>
</comment>
<dbReference type="OrthoDB" id="9759894at2"/>
<feature type="domain" description="TRAP C4-dicarboxylate transport system permease DctM subunit" evidence="3">
    <location>
        <begin position="170"/>
        <end position="598"/>
    </location>
</feature>
<dbReference type="STRING" id="561184.SAMN05216376_110162"/>
<dbReference type="InterPro" id="IPR010656">
    <property type="entry name" value="DctM"/>
</dbReference>